<dbReference type="Proteomes" id="UP001165396">
    <property type="component" value="Unassembled WGS sequence"/>
</dbReference>
<dbReference type="PROSITE" id="PS00329">
    <property type="entry name" value="HSP70_2"/>
    <property type="match status" value="1"/>
</dbReference>
<evidence type="ECO:0000313" key="5">
    <source>
        <dbReference type="EMBL" id="MCR8826927.1"/>
    </source>
</evidence>
<protein>
    <submittedName>
        <fullName evidence="5">Molecular chaperone HscC</fullName>
    </submittedName>
</protein>
<evidence type="ECO:0000256" key="3">
    <source>
        <dbReference type="ARBA" id="ARBA00022840"/>
    </source>
</evidence>
<keyword evidence="3 4" id="KW-0067">ATP-binding</keyword>
<dbReference type="Gene3D" id="3.90.640.10">
    <property type="entry name" value="Actin, Chain A, domain 4"/>
    <property type="match status" value="1"/>
</dbReference>
<dbReference type="SUPFAM" id="SSF53067">
    <property type="entry name" value="Actin-like ATPase domain"/>
    <property type="match status" value="2"/>
</dbReference>
<keyword evidence="2 4" id="KW-0547">Nucleotide-binding</keyword>
<keyword evidence="6" id="KW-1185">Reference proteome</keyword>
<reference evidence="5" key="1">
    <citation type="submission" date="2022-07" db="EMBL/GenBank/DDBJ databases">
        <title>Pseudosulfitobacter sp. strain AP-MA-4, whole genome sequence.</title>
        <authorList>
            <person name="Jiang Y."/>
        </authorList>
    </citation>
    <scope>NUCLEOTIDE SEQUENCE</scope>
    <source>
        <strain evidence="5">AP-MA-4</strain>
    </source>
</reference>
<dbReference type="PROSITE" id="PS01036">
    <property type="entry name" value="HSP70_3"/>
    <property type="match status" value="1"/>
</dbReference>
<dbReference type="InterPro" id="IPR013126">
    <property type="entry name" value="Hsp_70_fam"/>
</dbReference>
<dbReference type="InterPro" id="IPR018181">
    <property type="entry name" value="Heat_shock_70_CS"/>
</dbReference>
<evidence type="ECO:0000313" key="6">
    <source>
        <dbReference type="Proteomes" id="UP001165396"/>
    </source>
</evidence>
<name>A0ABT1Z1D4_9RHOB</name>
<dbReference type="InterPro" id="IPR029047">
    <property type="entry name" value="HSP70_peptide-bd_sf"/>
</dbReference>
<dbReference type="Gene3D" id="3.30.420.40">
    <property type="match status" value="2"/>
</dbReference>
<dbReference type="SUPFAM" id="SSF100920">
    <property type="entry name" value="Heat shock protein 70kD (HSP70), peptide-binding domain"/>
    <property type="match status" value="1"/>
</dbReference>
<proteinExistence type="inferred from homology"/>
<dbReference type="PROSITE" id="PS00297">
    <property type="entry name" value="HSP70_1"/>
    <property type="match status" value="1"/>
</dbReference>
<dbReference type="PANTHER" id="PTHR19375">
    <property type="entry name" value="HEAT SHOCK PROTEIN 70KDA"/>
    <property type="match status" value="1"/>
</dbReference>
<dbReference type="RefSeq" id="WP_258294661.1">
    <property type="nucleotide sequence ID" value="NZ_JANKJG010000006.1"/>
</dbReference>
<evidence type="ECO:0000256" key="1">
    <source>
        <dbReference type="ARBA" id="ARBA00007381"/>
    </source>
</evidence>
<accession>A0ABT1Z1D4</accession>
<dbReference type="InterPro" id="IPR043129">
    <property type="entry name" value="ATPase_NBD"/>
</dbReference>
<gene>
    <name evidence="5" type="ORF">NTA49_10290</name>
</gene>
<sequence length="567" mass="61924">MTQPIIGIDLGTTNSLIAVFEEGAPRLLANALGHRLTPSVVSFDDGAVLVGEAARDRQTTHPKQTAAAFKRAMGTETTFALGPKSLRAEELSSLVLRKLKDDAEAALGQTIRDVVVSVPAYFNQGQRQATMAACAMADLNAVRLVNEPTAAALAYGLQDREGESQFLVFDLGGGTFDVTVLEHFDGVMEVKASSGDAFLGGEDFSEALAKTMADKIGTPWAKLGADIQQQLRLQADVAKRHLSGKDEYEARIKIDSTHHGLTLTRTDFETACAALIKRLHRPIERCFYDTGLDTDGLDRVILVGGATRMPMIRQMVARQFRRLPEMTIDPDHAVALGAAVQAALVAHDRALDDVVMTDVSPFSVGIETATRLKNGTSIHGFFQPIIERNTPLPASRQQIFSTMSDNQTNLRIDIYQGEAPKVSDNVHLGRFDINVPKGKAGQESMFVRVTYDPSGLIEVEATSISTGKQAGIVISDNVSNLTEADIAKKLKQMQAFKMHPREDEANVTFMARIRRLYEMAAGDDRHMLQDILMAFEAALEGQDPAEIARMRGDMGETLDRIDDYYVS</sequence>
<evidence type="ECO:0000256" key="2">
    <source>
        <dbReference type="ARBA" id="ARBA00022741"/>
    </source>
</evidence>
<dbReference type="Gene3D" id="2.60.34.10">
    <property type="entry name" value="Substrate Binding Domain Of DNAk, Chain A, domain 1"/>
    <property type="match status" value="1"/>
</dbReference>
<dbReference type="PRINTS" id="PR00301">
    <property type="entry name" value="HEATSHOCK70"/>
</dbReference>
<comment type="caution">
    <text evidence="5">The sequence shown here is derived from an EMBL/GenBank/DDBJ whole genome shotgun (WGS) entry which is preliminary data.</text>
</comment>
<dbReference type="Pfam" id="PF00012">
    <property type="entry name" value="HSP70"/>
    <property type="match status" value="2"/>
</dbReference>
<dbReference type="EMBL" id="JANKJG010000006">
    <property type="protein sequence ID" value="MCR8826927.1"/>
    <property type="molecule type" value="Genomic_DNA"/>
</dbReference>
<evidence type="ECO:0000256" key="4">
    <source>
        <dbReference type="RuleBase" id="RU003322"/>
    </source>
</evidence>
<organism evidence="5 6">
    <name type="scientific">Pseudosulfitobacter koreensis</name>
    <dbReference type="NCBI Taxonomy" id="2968472"/>
    <lineage>
        <taxon>Bacteria</taxon>
        <taxon>Pseudomonadati</taxon>
        <taxon>Pseudomonadota</taxon>
        <taxon>Alphaproteobacteria</taxon>
        <taxon>Rhodobacterales</taxon>
        <taxon>Roseobacteraceae</taxon>
        <taxon>Pseudosulfitobacter</taxon>
    </lineage>
</organism>
<comment type="similarity">
    <text evidence="1 4">Belongs to the heat shock protein 70 family.</text>
</comment>